<reference evidence="1" key="2">
    <citation type="journal article" date="2015" name="Fish Shellfish Immunol.">
        <title>Early steps in the European eel (Anguilla anguilla)-Vibrio vulnificus interaction in the gills: Role of the RtxA13 toxin.</title>
        <authorList>
            <person name="Callol A."/>
            <person name="Pajuelo D."/>
            <person name="Ebbesson L."/>
            <person name="Teles M."/>
            <person name="MacKenzie S."/>
            <person name="Amaro C."/>
        </authorList>
    </citation>
    <scope>NUCLEOTIDE SEQUENCE</scope>
</reference>
<organism evidence="1">
    <name type="scientific">Anguilla anguilla</name>
    <name type="common">European freshwater eel</name>
    <name type="synonym">Muraena anguilla</name>
    <dbReference type="NCBI Taxonomy" id="7936"/>
    <lineage>
        <taxon>Eukaryota</taxon>
        <taxon>Metazoa</taxon>
        <taxon>Chordata</taxon>
        <taxon>Craniata</taxon>
        <taxon>Vertebrata</taxon>
        <taxon>Euteleostomi</taxon>
        <taxon>Actinopterygii</taxon>
        <taxon>Neopterygii</taxon>
        <taxon>Teleostei</taxon>
        <taxon>Anguilliformes</taxon>
        <taxon>Anguillidae</taxon>
        <taxon>Anguilla</taxon>
    </lineage>
</organism>
<sequence length="24" mass="2496">MSCAAYHTKAISTDPEVNGKISGD</sequence>
<accession>A0A0E9QX74</accession>
<proteinExistence type="predicted"/>
<name>A0A0E9QX74_ANGAN</name>
<protein>
    <submittedName>
        <fullName evidence="1">Uncharacterized protein</fullName>
    </submittedName>
</protein>
<dbReference type="AlphaFoldDB" id="A0A0E9QX74"/>
<reference evidence="1" key="1">
    <citation type="submission" date="2014-11" db="EMBL/GenBank/DDBJ databases">
        <authorList>
            <person name="Amaro Gonzalez C."/>
        </authorList>
    </citation>
    <scope>NUCLEOTIDE SEQUENCE</scope>
</reference>
<dbReference type="EMBL" id="GBXM01087859">
    <property type="protein sequence ID" value="JAH20718.1"/>
    <property type="molecule type" value="Transcribed_RNA"/>
</dbReference>
<evidence type="ECO:0000313" key="1">
    <source>
        <dbReference type="EMBL" id="JAH20718.1"/>
    </source>
</evidence>